<dbReference type="Gene3D" id="3.40.630.30">
    <property type="match status" value="1"/>
</dbReference>
<feature type="domain" description="N-acetyltransferase" evidence="3">
    <location>
        <begin position="16"/>
        <end position="166"/>
    </location>
</feature>
<sequence length="166" mass="18763">MTSREIADPPFTSDELTLERATPQDVPAIKAIVDAAYTKYIERIGKPPAPMTTDYEQVLHSHDVFVLRKKEDNIIVGSIVLSHQQGSDAVKINNLVVDVTAQGRGYGGVLMRYAAEFAKSRECSALELFTNVKMWENLGLYAKMGFVETERKIDEGYERVYFRKEL</sequence>
<dbReference type="PROSITE" id="PS51186">
    <property type="entry name" value="GNAT"/>
    <property type="match status" value="1"/>
</dbReference>
<accession>A0A3M2RQK0</accession>
<comment type="caution">
    <text evidence="4">The sequence shown here is derived from an EMBL/GenBank/DDBJ whole genome shotgun (WGS) entry which is preliminary data.</text>
</comment>
<dbReference type="InterPro" id="IPR050832">
    <property type="entry name" value="Bact_Acetyltransf"/>
</dbReference>
<evidence type="ECO:0000313" key="5">
    <source>
        <dbReference type="Proteomes" id="UP000277212"/>
    </source>
</evidence>
<gene>
    <name evidence="4" type="ORF">CDV36_012802</name>
</gene>
<keyword evidence="2" id="KW-0012">Acyltransferase</keyword>
<dbReference type="InterPro" id="IPR016181">
    <property type="entry name" value="Acyl_CoA_acyltransferase"/>
</dbReference>
<dbReference type="CDD" id="cd04301">
    <property type="entry name" value="NAT_SF"/>
    <property type="match status" value="1"/>
</dbReference>
<organism evidence="4 5">
    <name type="scientific">Fusarium kuroshium</name>
    <dbReference type="NCBI Taxonomy" id="2010991"/>
    <lineage>
        <taxon>Eukaryota</taxon>
        <taxon>Fungi</taxon>
        <taxon>Dikarya</taxon>
        <taxon>Ascomycota</taxon>
        <taxon>Pezizomycotina</taxon>
        <taxon>Sordariomycetes</taxon>
        <taxon>Hypocreomycetidae</taxon>
        <taxon>Hypocreales</taxon>
        <taxon>Nectriaceae</taxon>
        <taxon>Fusarium</taxon>
        <taxon>Fusarium solani species complex</taxon>
    </lineage>
</organism>
<dbReference type="Pfam" id="PF00583">
    <property type="entry name" value="Acetyltransf_1"/>
    <property type="match status" value="1"/>
</dbReference>
<dbReference type="SUPFAM" id="SSF55729">
    <property type="entry name" value="Acyl-CoA N-acyltransferases (Nat)"/>
    <property type="match status" value="1"/>
</dbReference>
<evidence type="ECO:0000259" key="3">
    <source>
        <dbReference type="PROSITE" id="PS51186"/>
    </source>
</evidence>
<dbReference type="AlphaFoldDB" id="A0A3M2RQK0"/>
<dbReference type="EMBL" id="NKUJ01000332">
    <property type="protein sequence ID" value="RMJ07596.1"/>
    <property type="molecule type" value="Genomic_DNA"/>
</dbReference>
<keyword evidence="1" id="KW-0808">Transferase</keyword>
<dbReference type="InterPro" id="IPR000182">
    <property type="entry name" value="GNAT_dom"/>
</dbReference>
<dbReference type="OrthoDB" id="329272at2759"/>
<name>A0A3M2RQK0_9HYPO</name>
<protein>
    <recommendedName>
        <fullName evidence="3">N-acetyltransferase domain-containing protein</fullName>
    </recommendedName>
</protein>
<proteinExistence type="predicted"/>
<evidence type="ECO:0000313" key="4">
    <source>
        <dbReference type="EMBL" id="RMJ07596.1"/>
    </source>
</evidence>
<evidence type="ECO:0000256" key="2">
    <source>
        <dbReference type="ARBA" id="ARBA00023315"/>
    </source>
</evidence>
<reference evidence="4 5" key="1">
    <citation type="submission" date="2017-06" db="EMBL/GenBank/DDBJ databases">
        <title>Comparative genomic analysis of Ambrosia Fusariam Clade fungi.</title>
        <authorList>
            <person name="Stajich J.E."/>
            <person name="Carrillo J."/>
            <person name="Kijimoto T."/>
            <person name="Eskalen A."/>
            <person name="O'Donnell K."/>
            <person name="Kasson M."/>
        </authorList>
    </citation>
    <scope>NUCLEOTIDE SEQUENCE [LARGE SCALE GENOMIC DNA]</scope>
    <source>
        <strain evidence="4">UCR3666</strain>
    </source>
</reference>
<keyword evidence="5" id="KW-1185">Reference proteome</keyword>
<dbReference type="GO" id="GO:0016747">
    <property type="term" value="F:acyltransferase activity, transferring groups other than amino-acyl groups"/>
    <property type="evidence" value="ECO:0007669"/>
    <property type="project" value="InterPro"/>
</dbReference>
<dbReference type="PANTHER" id="PTHR43877">
    <property type="entry name" value="AMINOALKYLPHOSPHONATE N-ACETYLTRANSFERASE-RELATED-RELATED"/>
    <property type="match status" value="1"/>
</dbReference>
<dbReference type="PANTHER" id="PTHR43877:SF2">
    <property type="entry name" value="AMINOALKYLPHOSPHONATE N-ACETYLTRANSFERASE-RELATED"/>
    <property type="match status" value="1"/>
</dbReference>
<evidence type="ECO:0000256" key="1">
    <source>
        <dbReference type="ARBA" id="ARBA00022679"/>
    </source>
</evidence>
<dbReference type="Proteomes" id="UP000277212">
    <property type="component" value="Unassembled WGS sequence"/>
</dbReference>